<dbReference type="InterPro" id="IPR017452">
    <property type="entry name" value="GPCR_Rhodpsn_7TM"/>
</dbReference>
<evidence type="ECO:0000256" key="3">
    <source>
        <dbReference type="ARBA" id="ARBA00022606"/>
    </source>
</evidence>
<keyword evidence="5 14" id="KW-0552">Olfaction</keyword>
<evidence type="ECO:0000256" key="6">
    <source>
        <dbReference type="ARBA" id="ARBA00022989"/>
    </source>
</evidence>
<evidence type="ECO:0000256" key="14">
    <source>
        <dbReference type="RuleBase" id="RU363047"/>
    </source>
</evidence>
<dbReference type="PRINTS" id="PR00245">
    <property type="entry name" value="OLFACTORYR"/>
</dbReference>
<dbReference type="Gene3D" id="1.20.1070.10">
    <property type="entry name" value="Rhodopsin 7-helix transmembrane proteins"/>
    <property type="match status" value="1"/>
</dbReference>
<keyword evidence="11" id="KW-0325">Glycoprotein</keyword>
<proteinExistence type="inferred from homology"/>
<evidence type="ECO:0000256" key="7">
    <source>
        <dbReference type="ARBA" id="ARBA00023040"/>
    </source>
</evidence>
<feature type="domain" description="G-protein coupled receptors family 1 profile" evidence="15">
    <location>
        <begin position="34"/>
        <end position="283"/>
    </location>
</feature>
<name>A0ABN9B7J1_9NEOB</name>
<keyword evidence="17" id="KW-1185">Reference proteome</keyword>
<dbReference type="Proteomes" id="UP001162483">
    <property type="component" value="Unassembled WGS sequence"/>
</dbReference>
<protein>
    <recommendedName>
        <fullName evidence="14">Olfactory receptor</fullName>
    </recommendedName>
</protein>
<dbReference type="Pfam" id="PF13853">
    <property type="entry name" value="7tm_4"/>
    <property type="match status" value="1"/>
</dbReference>
<evidence type="ECO:0000313" key="17">
    <source>
        <dbReference type="Proteomes" id="UP001162483"/>
    </source>
</evidence>
<reference evidence="16" key="1">
    <citation type="submission" date="2023-05" db="EMBL/GenBank/DDBJ databases">
        <authorList>
            <person name="Stuckert A."/>
        </authorList>
    </citation>
    <scope>NUCLEOTIDE SEQUENCE</scope>
</reference>
<feature type="transmembrane region" description="Helical" evidence="14">
    <location>
        <begin position="266"/>
        <end position="285"/>
    </location>
</feature>
<keyword evidence="9" id="KW-1015">Disulfide bond</keyword>
<keyword evidence="3 14" id="KW-0716">Sensory transduction</keyword>
<accession>A0ABN9B7J1</accession>
<keyword evidence="7 13" id="KW-0297">G-protein coupled receptor</keyword>
<dbReference type="EMBL" id="CATNWA010002672">
    <property type="protein sequence ID" value="CAI9543514.1"/>
    <property type="molecule type" value="Genomic_DNA"/>
</dbReference>
<evidence type="ECO:0000256" key="5">
    <source>
        <dbReference type="ARBA" id="ARBA00022725"/>
    </source>
</evidence>
<comment type="caution">
    <text evidence="16">The sequence shown here is derived from an EMBL/GenBank/DDBJ whole genome shotgun (WGS) entry which is preliminary data.</text>
</comment>
<evidence type="ECO:0000259" key="15">
    <source>
        <dbReference type="PROSITE" id="PS50262"/>
    </source>
</evidence>
<evidence type="ECO:0000256" key="10">
    <source>
        <dbReference type="ARBA" id="ARBA00023170"/>
    </source>
</evidence>
<evidence type="ECO:0000256" key="4">
    <source>
        <dbReference type="ARBA" id="ARBA00022692"/>
    </source>
</evidence>
<feature type="transmembrane region" description="Helical" evidence="14">
    <location>
        <begin position="20"/>
        <end position="43"/>
    </location>
</feature>
<feature type="transmembrane region" description="Helical" evidence="14">
    <location>
        <begin position="55"/>
        <end position="79"/>
    </location>
</feature>
<evidence type="ECO:0000256" key="11">
    <source>
        <dbReference type="ARBA" id="ARBA00023180"/>
    </source>
</evidence>
<feature type="transmembrane region" description="Helical" evidence="14">
    <location>
        <begin position="192"/>
        <end position="218"/>
    </location>
</feature>
<dbReference type="SUPFAM" id="SSF81321">
    <property type="entry name" value="Family A G protein-coupled receptor-like"/>
    <property type="match status" value="1"/>
</dbReference>
<comment type="similarity">
    <text evidence="13">Belongs to the G-protein coupled receptor 1 family.</text>
</comment>
<dbReference type="PANTHER" id="PTHR24242">
    <property type="entry name" value="G-PROTEIN COUPLED RECEPTOR"/>
    <property type="match status" value="1"/>
</dbReference>
<keyword evidence="12 13" id="KW-0807">Transducer</keyword>
<dbReference type="PROSITE" id="PS50262">
    <property type="entry name" value="G_PROTEIN_RECEP_F1_2"/>
    <property type="match status" value="1"/>
</dbReference>
<keyword evidence="2 14" id="KW-1003">Cell membrane</keyword>
<dbReference type="InterPro" id="IPR000276">
    <property type="entry name" value="GPCR_Rhodpsn"/>
</dbReference>
<dbReference type="InterPro" id="IPR050939">
    <property type="entry name" value="Olfactory_GPCR1"/>
</dbReference>
<feature type="transmembrane region" description="Helical" evidence="14">
    <location>
        <begin position="230"/>
        <end position="254"/>
    </location>
</feature>
<dbReference type="PANTHER" id="PTHR24242:SF253">
    <property type="entry name" value="OLFACTORY RECEPTOR-RELATED"/>
    <property type="match status" value="1"/>
</dbReference>
<evidence type="ECO:0000256" key="9">
    <source>
        <dbReference type="ARBA" id="ARBA00023157"/>
    </source>
</evidence>
<feature type="transmembrane region" description="Helical" evidence="14">
    <location>
        <begin position="91"/>
        <end position="113"/>
    </location>
</feature>
<gene>
    <name evidence="16" type="ORF">SPARVUS_LOCUS2300073</name>
</gene>
<dbReference type="PROSITE" id="PS00237">
    <property type="entry name" value="G_PROTEIN_RECEP_F1_1"/>
    <property type="match status" value="1"/>
</dbReference>
<keyword evidence="6 14" id="KW-1133">Transmembrane helix</keyword>
<organism evidence="16 17">
    <name type="scientific">Staurois parvus</name>
    <dbReference type="NCBI Taxonomy" id="386267"/>
    <lineage>
        <taxon>Eukaryota</taxon>
        <taxon>Metazoa</taxon>
        <taxon>Chordata</taxon>
        <taxon>Craniata</taxon>
        <taxon>Vertebrata</taxon>
        <taxon>Euteleostomi</taxon>
        <taxon>Amphibia</taxon>
        <taxon>Batrachia</taxon>
        <taxon>Anura</taxon>
        <taxon>Neobatrachia</taxon>
        <taxon>Ranoidea</taxon>
        <taxon>Ranidae</taxon>
        <taxon>Staurois</taxon>
    </lineage>
</organism>
<evidence type="ECO:0000256" key="8">
    <source>
        <dbReference type="ARBA" id="ARBA00023136"/>
    </source>
</evidence>
<dbReference type="PRINTS" id="PR00237">
    <property type="entry name" value="GPCRRHODOPSN"/>
</dbReference>
<keyword evidence="8 14" id="KW-0472">Membrane</keyword>
<keyword evidence="4 13" id="KW-0812">Transmembrane</keyword>
<evidence type="ECO:0000256" key="12">
    <source>
        <dbReference type="ARBA" id="ARBA00023224"/>
    </source>
</evidence>
<sequence length="304" mass="34911">MVMEVFLLGFGNLKSSKDLIFALFLLIYLTTLIGNMLIIILIATSPRLHSPMYFFICNLSICEMFFTTIIIPNLLYILWWNGGYMSFYGCIIQHHLGSATGSAECLLLTVMAYDRHLAICNPLRYSSIMHASNCIHLVIWAWLLAFILLIISTVSICNLQFCDLNIIDHLYCDLTPILEISSSDTSMVKMEALLLSFILNLFPFVLIILSYVSIFFTIQKISSWSGRQKTFSTCSSHLASVCMYFGSIFINYLVPSQQNMIRINKMLSLLYTVVTPFFNPIIYSLRNHEIMVCFRQYFTVVNKR</sequence>
<dbReference type="InterPro" id="IPR000725">
    <property type="entry name" value="Olfact_rcpt"/>
</dbReference>
<comment type="subcellular location">
    <subcellularLocation>
        <location evidence="1 14">Cell membrane</location>
        <topology evidence="1 14">Multi-pass membrane protein</topology>
    </subcellularLocation>
</comment>
<evidence type="ECO:0000256" key="1">
    <source>
        <dbReference type="ARBA" id="ARBA00004651"/>
    </source>
</evidence>
<evidence type="ECO:0000256" key="13">
    <source>
        <dbReference type="RuleBase" id="RU000688"/>
    </source>
</evidence>
<keyword evidence="10 13" id="KW-0675">Receptor</keyword>
<evidence type="ECO:0000256" key="2">
    <source>
        <dbReference type="ARBA" id="ARBA00022475"/>
    </source>
</evidence>
<evidence type="ECO:0000313" key="16">
    <source>
        <dbReference type="EMBL" id="CAI9543514.1"/>
    </source>
</evidence>
<feature type="transmembrane region" description="Helical" evidence="14">
    <location>
        <begin position="134"/>
        <end position="156"/>
    </location>
</feature>